<evidence type="ECO:0000313" key="3">
    <source>
        <dbReference type="Proteomes" id="UP000674938"/>
    </source>
</evidence>
<evidence type="ECO:0000259" key="1">
    <source>
        <dbReference type="Pfam" id="PF01610"/>
    </source>
</evidence>
<protein>
    <submittedName>
        <fullName evidence="2">Transposase</fullName>
    </submittedName>
</protein>
<sequence length="78" mass="8931">VSSLMTTSLKTLKKHLPRIENTFKYSFSNGPLEGTINKIKVIKRVAYGYRSFWNFKHRILVSFNLTQKSTPAIADRAA</sequence>
<gene>
    <name evidence="2" type="ORF">I6N95_26405</name>
</gene>
<accession>A0A940SUP6</accession>
<dbReference type="Proteomes" id="UP000674938">
    <property type="component" value="Unassembled WGS sequence"/>
</dbReference>
<proteinExistence type="predicted"/>
<keyword evidence="3" id="KW-1185">Reference proteome</keyword>
<evidence type="ECO:0000313" key="2">
    <source>
        <dbReference type="EMBL" id="MBP1044547.1"/>
    </source>
</evidence>
<feature type="non-terminal residue" evidence="2">
    <location>
        <position position="1"/>
    </location>
</feature>
<dbReference type="PANTHER" id="PTHR33498:SF1">
    <property type="entry name" value="TRANSPOSASE FOR INSERTION SEQUENCE ELEMENT IS1557"/>
    <property type="match status" value="1"/>
</dbReference>
<dbReference type="InterPro" id="IPR002560">
    <property type="entry name" value="Transposase_DDE"/>
</dbReference>
<reference evidence="2" key="1">
    <citation type="submission" date="2020-12" db="EMBL/GenBank/DDBJ databases">
        <title>Vagococcus allomyrinae sp. nov. and Enterococcus lavae sp. nov., isolated from the larvae of Allomyrina dichotoma.</title>
        <authorList>
            <person name="Lee S.D."/>
        </authorList>
    </citation>
    <scope>NUCLEOTIDE SEQUENCE</scope>
    <source>
        <strain evidence="2">BWB3-3</strain>
    </source>
</reference>
<dbReference type="EMBL" id="JAEEGA010000032">
    <property type="protein sequence ID" value="MBP1044547.1"/>
    <property type="molecule type" value="Genomic_DNA"/>
</dbReference>
<dbReference type="RefSeq" id="WP_209533085.1">
    <property type="nucleotide sequence ID" value="NZ_JAEEGA010000032.1"/>
</dbReference>
<dbReference type="Pfam" id="PF01610">
    <property type="entry name" value="DDE_Tnp_ISL3"/>
    <property type="match status" value="1"/>
</dbReference>
<feature type="domain" description="Transposase IS204/IS1001/IS1096/IS1165 DDE" evidence="1">
    <location>
        <begin position="5"/>
        <end position="59"/>
    </location>
</feature>
<name>A0A940SUP6_9ENTE</name>
<dbReference type="AlphaFoldDB" id="A0A940SUP6"/>
<dbReference type="PANTHER" id="PTHR33498">
    <property type="entry name" value="TRANSPOSASE FOR INSERTION SEQUENCE ELEMENT IS1557"/>
    <property type="match status" value="1"/>
</dbReference>
<comment type="caution">
    <text evidence="2">The sequence shown here is derived from an EMBL/GenBank/DDBJ whole genome shotgun (WGS) entry which is preliminary data.</text>
</comment>
<organism evidence="2 3">
    <name type="scientific">Vagococcus allomyrinae</name>
    <dbReference type="NCBI Taxonomy" id="2794353"/>
    <lineage>
        <taxon>Bacteria</taxon>
        <taxon>Bacillati</taxon>
        <taxon>Bacillota</taxon>
        <taxon>Bacilli</taxon>
        <taxon>Lactobacillales</taxon>
        <taxon>Enterococcaceae</taxon>
        <taxon>Vagococcus</taxon>
    </lineage>
</organism>
<dbReference type="InterPro" id="IPR047951">
    <property type="entry name" value="Transpos_ISL3"/>
</dbReference>